<feature type="chain" id="PRO_5046571503" evidence="2">
    <location>
        <begin position="22"/>
        <end position="107"/>
    </location>
</feature>
<evidence type="ECO:0000256" key="2">
    <source>
        <dbReference type="SAM" id="SignalP"/>
    </source>
</evidence>
<keyword evidence="4" id="KW-1185">Reference proteome</keyword>
<evidence type="ECO:0000313" key="3">
    <source>
        <dbReference type="EMBL" id="GAA5098408.1"/>
    </source>
</evidence>
<feature type="compositionally biased region" description="Basic residues" evidence="1">
    <location>
        <begin position="84"/>
        <end position="94"/>
    </location>
</feature>
<dbReference type="RefSeq" id="WP_345096778.1">
    <property type="nucleotide sequence ID" value="NZ_BAABIY010000020.1"/>
</dbReference>
<sequence>MNLKYIITAFATFFSISVAQGASFLSAQKLGQGISSTVSSESFFSKKQFSDTLSEVLQTEFSCVADSQQKAAVELVPVSYLGKRRGYRPKHPRPRPNLFNRDPMSYK</sequence>
<name>A0ABP9MS79_9HYPH</name>
<accession>A0ABP9MS79</accession>
<comment type="caution">
    <text evidence="3">The sequence shown here is derived from an EMBL/GenBank/DDBJ whole genome shotgun (WGS) entry which is preliminary data.</text>
</comment>
<evidence type="ECO:0000256" key="1">
    <source>
        <dbReference type="SAM" id="MobiDB-lite"/>
    </source>
</evidence>
<organism evidence="3 4">
    <name type="scientific">Bartonella acomydis</name>
    <dbReference type="NCBI Taxonomy" id="686234"/>
    <lineage>
        <taxon>Bacteria</taxon>
        <taxon>Pseudomonadati</taxon>
        <taxon>Pseudomonadota</taxon>
        <taxon>Alphaproteobacteria</taxon>
        <taxon>Hyphomicrobiales</taxon>
        <taxon>Bartonellaceae</taxon>
        <taxon>Bartonella</taxon>
    </lineage>
</organism>
<gene>
    <name evidence="3" type="ORF">GCM10023260_08890</name>
</gene>
<dbReference type="EMBL" id="BAABIY010000020">
    <property type="protein sequence ID" value="GAA5098408.1"/>
    <property type="molecule type" value="Genomic_DNA"/>
</dbReference>
<keyword evidence="2" id="KW-0732">Signal</keyword>
<proteinExistence type="predicted"/>
<reference evidence="4" key="1">
    <citation type="journal article" date="2019" name="Int. J. Syst. Evol. Microbiol.">
        <title>The Global Catalogue of Microorganisms (GCM) 10K type strain sequencing project: providing services to taxonomists for standard genome sequencing and annotation.</title>
        <authorList>
            <consortium name="The Broad Institute Genomics Platform"/>
            <consortium name="The Broad Institute Genome Sequencing Center for Infectious Disease"/>
            <person name="Wu L."/>
            <person name="Ma J."/>
        </authorList>
    </citation>
    <scope>NUCLEOTIDE SEQUENCE [LARGE SCALE GENOMIC DNA]</scope>
    <source>
        <strain evidence="4">JCM 17706</strain>
    </source>
</reference>
<evidence type="ECO:0000313" key="4">
    <source>
        <dbReference type="Proteomes" id="UP001501525"/>
    </source>
</evidence>
<feature type="region of interest" description="Disordered" evidence="1">
    <location>
        <begin position="84"/>
        <end position="107"/>
    </location>
</feature>
<dbReference type="Proteomes" id="UP001501525">
    <property type="component" value="Unassembled WGS sequence"/>
</dbReference>
<feature type="signal peptide" evidence="2">
    <location>
        <begin position="1"/>
        <end position="21"/>
    </location>
</feature>
<protein>
    <submittedName>
        <fullName evidence="3">Uncharacterized protein</fullName>
    </submittedName>
</protein>